<evidence type="ECO:0000256" key="1">
    <source>
        <dbReference type="ARBA" id="ARBA00005857"/>
    </source>
</evidence>
<organism evidence="5 6">
    <name type="scientific">Paralvinella palmiformis</name>
    <dbReference type="NCBI Taxonomy" id="53620"/>
    <lineage>
        <taxon>Eukaryota</taxon>
        <taxon>Metazoa</taxon>
        <taxon>Spiralia</taxon>
        <taxon>Lophotrochozoa</taxon>
        <taxon>Annelida</taxon>
        <taxon>Polychaeta</taxon>
        <taxon>Sedentaria</taxon>
        <taxon>Canalipalpata</taxon>
        <taxon>Terebellida</taxon>
        <taxon>Terebelliformia</taxon>
        <taxon>Alvinellidae</taxon>
        <taxon>Paralvinella</taxon>
    </lineage>
</organism>
<evidence type="ECO:0000256" key="3">
    <source>
        <dbReference type="ARBA" id="ARBA00022737"/>
    </source>
</evidence>
<proteinExistence type="inferred from homology"/>
<dbReference type="PANTHER" id="PTHR16263:SF4">
    <property type="entry name" value="TETRATRICOPEPTIDE REPEAT PROTEIN 38"/>
    <property type="match status" value="1"/>
</dbReference>
<comment type="caution">
    <text evidence="5">The sequence shown here is derived from an EMBL/GenBank/DDBJ whole genome shotgun (WGS) entry which is preliminary data.</text>
</comment>
<comment type="similarity">
    <text evidence="1">Belongs to the TTC38 family.</text>
</comment>
<keyword evidence="4" id="KW-0802">TPR repeat</keyword>
<evidence type="ECO:0000313" key="6">
    <source>
        <dbReference type="Proteomes" id="UP001208570"/>
    </source>
</evidence>
<reference evidence="5" key="1">
    <citation type="journal article" date="2023" name="Mol. Biol. Evol.">
        <title>Third-Generation Sequencing Reveals the Adaptive Role of the Epigenome in Three Deep-Sea Polychaetes.</title>
        <authorList>
            <person name="Perez M."/>
            <person name="Aroh O."/>
            <person name="Sun Y."/>
            <person name="Lan Y."/>
            <person name="Juniper S.K."/>
            <person name="Young C.R."/>
            <person name="Angers B."/>
            <person name="Qian P.Y."/>
        </authorList>
    </citation>
    <scope>NUCLEOTIDE SEQUENCE</scope>
    <source>
        <strain evidence="5">P08H-3</strain>
    </source>
</reference>
<dbReference type="EMBL" id="JAODUP010000045">
    <property type="protein sequence ID" value="KAK2165842.1"/>
    <property type="molecule type" value="Genomic_DNA"/>
</dbReference>
<dbReference type="Proteomes" id="UP001208570">
    <property type="component" value="Unassembled WGS sequence"/>
</dbReference>
<dbReference type="AlphaFoldDB" id="A0AAD9K6W2"/>
<evidence type="ECO:0000256" key="2">
    <source>
        <dbReference type="ARBA" id="ARBA00019992"/>
    </source>
</evidence>
<protein>
    <recommendedName>
        <fullName evidence="2">Tetratricopeptide repeat protein 38</fullName>
    </recommendedName>
</protein>
<dbReference type="InterPro" id="IPR011990">
    <property type="entry name" value="TPR-like_helical_dom_sf"/>
</dbReference>
<sequence>MGYVISLDFQVFFSGKTPYDSPEFRKELKTLCELKDGSKVTDWEKRHIKAVELLADGYLHGYYSMCLVETYSLDNAEKEGKKGLELDPTDIMAAHSLAHVYEMEGRYDEGIQFMESTVKDWEADYEGALNIFDNQVYPRAMKQPTPLNIADSSALLKRLEMEGIHVGGRWQSVNEICRIQTSEKNNFIFFEVHYMIASVGAKQKVDIAKILDDAKELIEDDRDSFNKIAKREIGLKIYESLMAYDEGNYAKVVDILYPSRYKIEMMTGSIPQRDIIHQLLIHSAILSPVPRHNKIARCLLNVRKAELQNSEMTDRLIQKALASK</sequence>
<gene>
    <name evidence="5" type="ORF">LSH36_45g16088</name>
</gene>
<accession>A0AAD9K6W2</accession>
<dbReference type="InterPro" id="IPR033891">
    <property type="entry name" value="TTC38"/>
</dbReference>
<evidence type="ECO:0000313" key="5">
    <source>
        <dbReference type="EMBL" id="KAK2165842.1"/>
    </source>
</evidence>
<dbReference type="Gene3D" id="1.25.40.10">
    <property type="entry name" value="Tetratricopeptide repeat domain"/>
    <property type="match status" value="1"/>
</dbReference>
<dbReference type="PANTHER" id="PTHR16263">
    <property type="entry name" value="TETRATRICOPEPTIDE REPEAT PROTEIN 38"/>
    <property type="match status" value="1"/>
</dbReference>
<name>A0AAD9K6W2_9ANNE</name>
<evidence type="ECO:0000256" key="4">
    <source>
        <dbReference type="ARBA" id="ARBA00022803"/>
    </source>
</evidence>
<dbReference type="SUPFAM" id="SSF48452">
    <property type="entry name" value="TPR-like"/>
    <property type="match status" value="1"/>
</dbReference>
<keyword evidence="6" id="KW-1185">Reference proteome</keyword>
<keyword evidence="3" id="KW-0677">Repeat</keyword>